<comment type="caution">
    <text evidence="1">The sequence shown here is derived from an EMBL/GenBank/DDBJ whole genome shotgun (WGS) entry which is preliminary data.</text>
</comment>
<gene>
    <name evidence="1" type="ORF">AVEN_18_1</name>
</gene>
<dbReference type="AlphaFoldDB" id="A0A4Y1ZLP3"/>
<proteinExistence type="predicted"/>
<organism evidence="1 2">
    <name type="scientific">Araneus ventricosus</name>
    <name type="common">Orbweaver spider</name>
    <name type="synonym">Epeira ventricosa</name>
    <dbReference type="NCBI Taxonomy" id="182803"/>
    <lineage>
        <taxon>Eukaryota</taxon>
        <taxon>Metazoa</taxon>
        <taxon>Ecdysozoa</taxon>
        <taxon>Arthropoda</taxon>
        <taxon>Chelicerata</taxon>
        <taxon>Arachnida</taxon>
        <taxon>Araneae</taxon>
        <taxon>Araneomorphae</taxon>
        <taxon>Entelegynae</taxon>
        <taxon>Araneoidea</taxon>
        <taxon>Araneidae</taxon>
        <taxon>Araneus</taxon>
    </lineage>
</organism>
<keyword evidence="2" id="KW-1185">Reference proteome</keyword>
<dbReference type="EMBL" id="BGPR01151010">
    <property type="protein sequence ID" value="GBL56820.1"/>
    <property type="molecule type" value="Genomic_DNA"/>
</dbReference>
<name>A0A4Y1ZLP3_ARAVE</name>
<dbReference type="Proteomes" id="UP000499080">
    <property type="component" value="Unassembled WGS sequence"/>
</dbReference>
<protein>
    <submittedName>
        <fullName evidence="1">Uncharacterized protein</fullName>
    </submittedName>
</protein>
<evidence type="ECO:0000313" key="1">
    <source>
        <dbReference type="EMBL" id="GBL56820.1"/>
    </source>
</evidence>
<accession>A0A4Y1ZLP3</accession>
<reference evidence="1 2" key="1">
    <citation type="journal article" date="2019" name="Sci. Rep.">
        <title>Orb-weaving spider Araneus ventricosus genome elucidates the spidroin gene catalogue.</title>
        <authorList>
            <person name="Kono N."/>
            <person name="Nakamura H."/>
            <person name="Ohtoshi R."/>
            <person name="Moran D.A.P."/>
            <person name="Shinohara A."/>
            <person name="Yoshida Y."/>
            <person name="Fujiwara M."/>
            <person name="Mori M."/>
            <person name="Tomita M."/>
            <person name="Arakawa K."/>
        </authorList>
    </citation>
    <scope>NUCLEOTIDE SEQUENCE [LARGE SCALE GENOMIC DNA]</scope>
</reference>
<sequence length="91" mass="10209">MPDPSMQDLASHGGTLMVLRLASCSIDVSLKGGVSVWAALNGVYFWQMRLLVLLHEVVRSFRILRIPKKVGCFSSRLPELHQVKFSHHIPV</sequence>
<evidence type="ECO:0000313" key="2">
    <source>
        <dbReference type="Proteomes" id="UP000499080"/>
    </source>
</evidence>